<dbReference type="InterPro" id="IPR048131">
    <property type="entry name" value="HAEPLYID-like"/>
</dbReference>
<dbReference type="AlphaFoldDB" id="A0A1H7MI52"/>
<evidence type="ECO:0000313" key="3">
    <source>
        <dbReference type="Proteomes" id="UP000198916"/>
    </source>
</evidence>
<dbReference type="RefSeq" id="WP_143053858.1">
    <property type="nucleotide sequence ID" value="NZ_FNZR01000003.1"/>
</dbReference>
<sequence length="266" mass="30214">MKRMLYLFLIMKLPVAALSQTSEKPYKIKHAEPLYIDLMRDLGAHRGEKEINVGMSYQEMGEYNTVQGFAEYEFAVADRLGLEVEMPFSLYNTPDVAMDASAMPHSKVEGLKLAGQYTFLVSKRAQTSMAIAFIHEFRFHSAYSVRQGKDFFYANSENPIFVAAKRWGRHVHTLLYTGPEWVFSAEPGARQFVYQLNYSLHYMVEGNHFVGMEVNQEWTPHGWETVLHPQVKVALSHRVALGLVTGLATGHHGGSPQLMTRLIVEP</sequence>
<evidence type="ECO:0000256" key="1">
    <source>
        <dbReference type="SAM" id="SignalP"/>
    </source>
</evidence>
<protein>
    <recommendedName>
        <fullName evidence="4">Phosphoribosylformylglycinamidine synthase</fullName>
    </recommendedName>
</protein>
<name>A0A1H7MI52_9SPHI</name>
<dbReference type="NCBIfam" id="NF041634">
    <property type="entry name" value="HAEPLYID"/>
    <property type="match status" value="1"/>
</dbReference>
<dbReference type="OrthoDB" id="892490at2"/>
<dbReference type="EMBL" id="FNZR01000003">
    <property type="protein sequence ID" value="SEL10791.1"/>
    <property type="molecule type" value="Genomic_DNA"/>
</dbReference>
<accession>A0A1H7MI52</accession>
<keyword evidence="1" id="KW-0732">Signal</keyword>
<feature type="chain" id="PRO_5011760330" description="Phosphoribosylformylglycinamidine synthase" evidence="1">
    <location>
        <begin position="20"/>
        <end position="266"/>
    </location>
</feature>
<gene>
    <name evidence="2" type="ORF">SAMN05421740_103524</name>
</gene>
<feature type="signal peptide" evidence="1">
    <location>
        <begin position="1"/>
        <end position="19"/>
    </location>
</feature>
<dbReference type="Proteomes" id="UP000198916">
    <property type="component" value="Unassembled WGS sequence"/>
</dbReference>
<proteinExistence type="predicted"/>
<reference evidence="3" key="1">
    <citation type="submission" date="2016-10" db="EMBL/GenBank/DDBJ databases">
        <authorList>
            <person name="Varghese N."/>
            <person name="Submissions S."/>
        </authorList>
    </citation>
    <scope>NUCLEOTIDE SEQUENCE [LARGE SCALE GENOMIC DNA]</scope>
    <source>
        <strain evidence="3">Jip14</strain>
    </source>
</reference>
<evidence type="ECO:0000313" key="2">
    <source>
        <dbReference type="EMBL" id="SEL10791.1"/>
    </source>
</evidence>
<organism evidence="2 3">
    <name type="scientific">Parapedobacter koreensis</name>
    <dbReference type="NCBI Taxonomy" id="332977"/>
    <lineage>
        <taxon>Bacteria</taxon>
        <taxon>Pseudomonadati</taxon>
        <taxon>Bacteroidota</taxon>
        <taxon>Sphingobacteriia</taxon>
        <taxon>Sphingobacteriales</taxon>
        <taxon>Sphingobacteriaceae</taxon>
        <taxon>Parapedobacter</taxon>
    </lineage>
</organism>
<keyword evidence="3" id="KW-1185">Reference proteome</keyword>
<evidence type="ECO:0008006" key="4">
    <source>
        <dbReference type="Google" id="ProtNLM"/>
    </source>
</evidence>
<dbReference type="STRING" id="332977.SAMN05421740_103524"/>